<protein>
    <recommendedName>
        <fullName evidence="3">ATP-dependent RNA helicase</fullName>
    </recommendedName>
</protein>
<dbReference type="Proteomes" id="UP000886653">
    <property type="component" value="Unassembled WGS sequence"/>
</dbReference>
<reference evidence="1" key="1">
    <citation type="submission" date="2013-11" db="EMBL/GenBank/DDBJ databases">
        <title>Genome sequence of the fusiform rust pathogen reveals effectors for host alternation and coevolution with pine.</title>
        <authorList>
            <consortium name="DOE Joint Genome Institute"/>
            <person name="Smith K."/>
            <person name="Pendleton A."/>
            <person name="Kubisiak T."/>
            <person name="Anderson C."/>
            <person name="Salamov A."/>
            <person name="Aerts A."/>
            <person name="Riley R."/>
            <person name="Clum A."/>
            <person name="Lindquist E."/>
            <person name="Ence D."/>
            <person name="Campbell M."/>
            <person name="Kronenberg Z."/>
            <person name="Feau N."/>
            <person name="Dhillon B."/>
            <person name="Hamelin R."/>
            <person name="Burleigh J."/>
            <person name="Smith J."/>
            <person name="Yandell M."/>
            <person name="Nelson C."/>
            <person name="Grigoriev I."/>
            <person name="Davis J."/>
        </authorList>
    </citation>
    <scope>NUCLEOTIDE SEQUENCE</scope>
    <source>
        <strain evidence="1">G11</strain>
    </source>
</reference>
<gene>
    <name evidence="1" type="ORF">CROQUDRAFT_359543</name>
</gene>
<sequence length="169" mass="18187">MAFWKPGTLAPGSAIDRATERSAAPTITSSLVHNTSLPILAHRRSLLHAIERFPVTIVVGETGCGKSTQLPQMLERAGWATGGRRIGCTQPRRVAVTSLAGRVAAEMGCVLGNEVGYTVRFEDLSSPSRTRIKCGSKMVLALLAIETLTLPFQILPMAFCSVKFYLTPC</sequence>
<keyword evidence="2" id="KW-1185">Reference proteome</keyword>
<dbReference type="SUPFAM" id="SSF52540">
    <property type="entry name" value="P-loop containing nucleoside triphosphate hydrolases"/>
    <property type="match status" value="1"/>
</dbReference>
<dbReference type="GO" id="GO:0071013">
    <property type="term" value="C:catalytic step 2 spliceosome"/>
    <property type="evidence" value="ECO:0007669"/>
    <property type="project" value="TreeGrafter"/>
</dbReference>
<evidence type="ECO:0000313" key="2">
    <source>
        <dbReference type="Proteomes" id="UP000886653"/>
    </source>
</evidence>
<accession>A0A9P6NRH0</accession>
<dbReference type="Gene3D" id="3.40.50.300">
    <property type="entry name" value="P-loop containing nucleotide triphosphate hydrolases"/>
    <property type="match status" value="1"/>
</dbReference>
<dbReference type="PANTHER" id="PTHR18934:SF136">
    <property type="entry name" value="ATP-DEPENDENT RNA HELICASE DHX35-RELATED"/>
    <property type="match status" value="1"/>
</dbReference>
<name>A0A9P6NRH0_9BASI</name>
<dbReference type="GO" id="GO:0003723">
    <property type="term" value="F:RNA binding"/>
    <property type="evidence" value="ECO:0007669"/>
    <property type="project" value="TreeGrafter"/>
</dbReference>
<dbReference type="InterPro" id="IPR027417">
    <property type="entry name" value="P-loop_NTPase"/>
</dbReference>
<dbReference type="OrthoDB" id="2967416at2759"/>
<dbReference type="GO" id="GO:0004386">
    <property type="term" value="F:helicase activity"/>
    <property type="evidence" value="ECO:0007669"/>
    <property type="project" value="TreeGrafter"/>
</dbReference>
<organism evidence="1 2">
    <name type="scientific">Cronartium quercuum f. sp. fusiforme G11</name>
    <dbReference type="NCBI Taxonomy" id="708437"/>
    <lineage>
        <taxon>Eukaryota</taxon>
        <taxon>Fungi</taxon>
        <taxon>Dikarya</taxon>
        <taxon>Basidiomycota</taxon>
        <taxon>Pucciniomycotina</taxon>
        <taxon>Pucciniomycetes</taxon>
        <taxon>Pucciniales</taxon>
        <taxon>Coleosporiaceae</taxon>
        <taxon>Cronartium</taxon>
    </lineage>
</organism>
<evidence type="ECO:0008006" key="3">
    <source>
        <dbReference type="Google" id="ProtNLM"/>
    </source>
</evidence>
<dbReference type="AlphaFoldDB" id="A0A9P6NRH0"/>
<evidence type="ECO:0000313" key="1">
    <source>
        <dbReference type="EMBL" id="KAG0148982.1"/>
    </source>
</evidence>
<dbReference type="EMBL" id="MU167231">
    <property type="protein sequence ID" value="KAG0148982.1"/>
    <property type="molecule type" value="Genomic_DNA"/>
</dbReference>
<comment type="caution">
    <text evidence="1">The sequence shown here is derived from an EMBL/GenBank/DDBJ whole genome shotgun (WGS) entry which is preliminary data.</text>
</comment>
<dbReference type="PANTHER" id="PTHR18934">
    <property type="entry name" value="ATP-DEPENDENT RNA HELICASE"/>
    <property type="match status" value="1"/>
</dbReference>
<proteinExistence type="predicted"/>